<dbReference type="PANTHER" id="PTHR47338">
    <property type="entry name" value="ZN(II)2CYS6 TRANSCRIPTION FACTOR (EUROFUNG)-RELATED"/>
    <property type="match status" value="1"/>
</dbReference>
<dbReference type="InterPro" id="IPR001138">
    <property type="entry name" value="Zn2Cys6_DnaBD"/>
</dbReference>
<feature type="region of interest" description="Disordered" evidence="7">
    <location>
        <begin position="1"/>
        <end position="106"/>
    </location>
</feature>
<evidence type="ECO:0000259" key="8">
    <source>
        <dbReference type="PROSITE" id="PS50048"/>
    </source>
</evidence>
<name>A0A8H7E5C0_9EURO</name>
<gene>
    <name evidence="9" type="ORF">GJ744_008337</name>
</gene>
<evidence type="ECO:0000313" key="9">
    <source>
        <dbReference type="EMBL" id="KAF7509110.1"/>
    </source>
</evidence>
<evidence type="ECO:0000256" key="7">
    <source>
        <dbReference type="SAM" id="MobiDB-lite"/>
    </source>
</evidence>
<dbReference type="GO" id="GO:0006351">
    <property type="term" value="P:DNA-templated transcription"/>
    <property type="evidence" value="ECO:0007669"/>
    <property type="project" value="InterPro"/>
</dbReference>
<dbReference type="GO" id="GO:0000981">
    <property type="term" value="F:DNA-binding transcription factor activity, RNA polymerase II-specific"/>
    <property type="evidence" value="ECO:0007669"/>
    <property type="project" value="InterPro"/>
</dbReference>
<dbReference type="GO" id="GO:0008270">
    <property type="term" value="F:zinc ion binding"/>
    <property type="evidence" value="ECO:0007669"/>
    <property type="project" value="InterPro"/>
</dbReference>
<protein>
    <recommendedName>
        <fullName evidence="8">Zn(2)-C6 fungal-type domain-containing protein</fullName>
    </recommendedName>
</protein>
<feature type="compositionally biased region" description="Polar residues" evidence="7">
    <location>
        <begin position="265"/>
        <end position="290"/>
    </location>
</feature>
<feature type="compositionally biased region" description="Low complexity" evidence="7">
    <location>
        <begin position="349"/>
        <end position="358"/>
    </location>
</feature>
<evidence type="ECO:0000256" key="5">
    <source>
        <dbReference type="ARBA" id="ARBA00023163"/>
    </source>
</evidence>
<dbReference type="Gene3D" id="4.10.240.10">
    <property type="entry name" value="Zn(2)-C6 fungal-type DNA-binding domain"/>
    <property type="match status" value="1"/>
</dbReference>
<keyword evidence="4" id="KW-0238">DNA-binding</keyword>
<dbReference type="PROSITE" id="PS00463">
    <property type="entry name" value="ZN2_CY6_FUNGAL_1"/>
    <property type="match status" value="1"/>
</dbReference>
<feature type="compositionally biased region" description="Polar residues" evidence="7">
    <location>
        <begin position="159"/>
        <end position="184"/>
    </location>
</feature>
<dbReference type="Pfam" id="PF04082">
    <property type="entry name" value="Fungal_trans"/>
    <property type="match status" value="1"/>
</dbReference>
<feature type="compositionally biased region" description="Polar residues" evidence="7">
    <location>
        <begin position="81"/>
        <end position="106"/>
    </location>
</feature>
<feature type="compositionally biased region" description="Basic and acidic residues" evidence="7">
    <location>
        <begin position="326"/>
        <end position="343"/>
    </location>
</feature>
<dbReference type="Pfam" id="PF00172">
    <property type="entry name" value="Zn_clus"/>
    <property type="match status" value="1"/>
</dbReference>
<dbReference type="SMART" id="SM00906">
    <property type="entry name" value="Fungal_trans"/>
    <property type="match status" value="1"/>
</dbReference>
<evidence type="ECO:0000256" key="2">
    <source>
        <dbReference type="ARBA" id="ARBA00022723"/>
    </source>
</evidence>
<dbReference type="GO" id="GO:0003677">
    <property type="term" value="F:DNA binding"/>
    <property type="evidence" value="ECO:0007669"/>
    <property type="project" value="UniProtKB-KW"/>
</dbReference>
<dbReference type="InterPro" id="IPR036864">
    <property type="entry name" value="Zn2-C6_fun-type_DNA-bd_sf"/>
</dbReference>
<feature type="domain" description="Zn(2)-C6 fungal-type" evidence="8">
    <location>
        <begin position="215"/>
        <end position="247"/>
    </location>
</feature>
<feature type="compositionally biased region" description="Polar residues" evidence="7">
    <location>
        <begin position="58"/>
        <end position="67"/>
    </location>
</feature>
<dbReference type="CDD" id="cd12148">
    <property type="entry name" value="fungal_TF_MHR"/>
    <property type="match status" value="1"/>
</dbReference>
<dbReference type="PANTHER" id="PTHR47338:SF11">
    <property type="entry name" value="ZN(II)2CYS6 TRANSCRIPTION FACTOR (EUROFUNG)"/>
    <property type="match status" value="1"/>
</dbReference>
<proteinExistence type="predicted"/>
<dbReference type="SMART" id="SM00066">
    <property type="entry name" value="GAL4"/>
    <property type="match status" value="1"/>
</dbReference>
<dbReference type="EMBL" id="JAACFV010000045">
    <property type="protein sequence ID" value="KAF7509110.1"/>
    <property type="molecule type" value="Genomic_DNA"/>
</dbReference>
<keyword evidence="3" id="KW-0805">Transcription regulation</keyword>
<sequence>MSNSGWPQNAAHERLSRPHSDHGPSMRLPGVRQLLQPDMFVDPDPSTLIPQHHLEQPRSISPTTALSSPHDFVSRSKRASESSIRGLQSDPFESTTWSPPSMRTSSSDALVPIHHQTPTFMQASPQQYAQVSPLEAKFLSPGFHQSNIVRANPYGRHSPGNSPATGTSNYRAIGGQNSPSNARGRTSGEPWQDAVAHPDPGLTKAGKPRKRLAQACINCRQKKIRCHPNPDLMKCAQCEKTQTDCRFESGSRDTLSNRNRERGPQPNSAICGTSPDLISTGANSADGSDQNEPKYQPTSRLITTEKHRTVTCPASSAAPDYGEKVMKRPEQRVDSRQDWRETMKSPSGRLRSSDPSSPILDSPPVFDMMENLGLQAANWNLDPYPISPVTKGYLDLYFAYVNQGIYYIFPKGPFLTWIGDRREKTLDDKMLLYAMISMGCSFSTHKESVVHGKEMLQLARYAEQNSVGRFTLQLVQTRLILSLLKFSLGDFSEASDYCGAAARGVCELKFNTEYGVVERLHTHGCEYGLDRGTMAECQRRTFWSVYLMERCNGLCSGLPPMLQNEDCFIRVPCSEELYENQDIPVTPLFGTIDQNVSWSKPASLGTMSYLIVISSIWGQVLQYLYREKHRTFESDDDEYEKFYSGKQRQLRRFTDRLPPHLFACNTQNIQQALQEGYAETFILLHARYHTVLMKLNRHAPHREMDERSLGRNLRAAQFHARELLKFTLLLSKVYEEQRSSKSARTFSVPFQAYSMLSAVDILTSIGTLADLTSDLQLVQSSFEVVQKLSKYWASAQKQLKMIALRFEEIMKALECAPREYGLFVMADAMEDVFGKDLDLFFAPTVEKRFAALGFPLTISDESGVLRINSLDSGNGCCGMRKEPTS</sequence>
<dbReference type="PROSITE" id="PS50048">
    <property type="entry name" value="ZN2_CY6_FUNGAL_2"/>
    <property type="match status" value="1"/>
</dbReference>
<dbReference type="GO" id="GO:0005634">
    <property type="term" value="C:nucleus"/>
    <property type="evidence" value="ECO:0007669"/>
    <property type="project" value="UniProtKB-SubCell"/>
</dbReference>
<feature type="compositionally biased region" description="Basic and acidic residues" evidence="7">
    <location>
        <begin position="11"/>
        <end position="24"/>
    </location>
</feature>
<keyword evidence="6" id="KW-0539">Nucleus</keyword>
<evidence type="ECO:0000313" key="10">
    <source>
        <dbReference type="Proteomes" id="UP000606974"/>
    </source>
</evidence>
<evidence type="ECO:0000256" key="4">
    <source>
        <dbReference type="ARBA" id="ARBA00023125"/>
    </source>
</evidence>
<dbReference type="CDD" id="cd00067">
    <property type="entry name" value="GAL4"/>
    <property type="match status" value="1"/>
</dbReference>
<dbReference type="InterPro" id="IPR007219">
    <property type="entry name" value="XnlR_reg_dom"/>
</dbReference>
<dbReference type="SUPFAM" id="SSF57701">
    <property type="entry name" value="Zn2/Cys6 DNA-binding domain"/>
    <property type="match status" value="1"/>
</dbReference>
<dbReference type="Proteomes" id="UP000606974">
    <property type="component" value="Unassembled WGS sequence"/>
</dbReference>
<keyword evidence="10" id="KW-1185">Reference proteome</keyword>
<dbReference type="InterPro" id="IPR050815">
    <property type="entry name" value="TF_fung"/>
</dbReference>
<evidence type="ECO:0000256" key="1">
    <source>
        <dbReference type="ARBA" id="ARBA00004123"/>
    </source>
</evidence>
<feature type="region of interest" description="Disordered" evidence="7">
    <location>
        <begin position="248"/>
        <end position="299"/>
    </location>
</feature>
<dbReference type="OrthoDB" id="5426798at2759"/>
<comment type="subcellular location">
    <subcellularLocation>
        <location evidence="1">Nucleus</location>
    </subcellularLocation>
</comment>
<evidence type="ECO:0000256" key="6">
    <source>
        <dbReference type="ARBA" id="ARBA00023242"/>
    </source>
</evidence>
<dbReference type="AlphaFoldDB" id="A0A8H7E5C0"/>
<accession>A0A8H7E5C0</accession>
<feature type="region of interest" description="Disordered" evidence="7">
    <location>
        <begin position="150"/>
        <end position="209"/>
    </location>
</feature>
<comment type="caution">
    <text evidence="9">The sequence shown here is derived from an EMBL/GenBank/DDBJ whole genome shotgun (WGS) entry which is preliminary data.</text>
</comment>
<keyword evidence="5" id="KW-0804">Transcription</keyword>
<feature type="region of interest" description="Disordered" evidence="7">
    <location>
        <begin position="326"/>
        <end position="358"/>
    </location>
</feature>
<keyword evidence="2" id="KW-0479">Metal-binding</keyword>
<reference evidence="9" key="1">
    <citation type="submission" date="2020-02" db="EMBL/GenBank/DDBJ databases">
        <authorList>
            <person name="Palmer J.M."/>
        </authorList>
    </citation>
    <scope>NUCLEOTIDE SEQUENCE</scope>
    <source>
        <strain evidence="9">EPUS1.4</strain>
        <tissue evidence="9">Thallus</tissue>
    </source>
</reference>
<evidence type="ECO:0000256" key="3">
    <source>
        <dbReference type="ARBA" id="ARBA00023015"/>
    </source>
</evidence>
<organism evidence="9 10">
    <name type="scientific">Endocarpon pusillum</name>
    <dbReference type="NCBI Taxonomy" id="364733"/>
    <lineage>
        <taxon>Eukaryota</taxon>
        <taxon>Fungi</taxon>
        <taxon>Dikarya</taxon>
        <taxon>Ascomycota</taxon>
        <taxon>Pezizomycotina</taxon>
        <taxon>Eurotiomycetes</taxon>
        <taxon>Chaetothyriomycetidae</taxon>
        <taxon>Verrucariales</taxon>
        <taxon>Verrucariaceae</taxon>
        <taxon>Endocarpon</taxon>
    </lineage>
</organism>